<dbReference type="GO" id="GO:0009313">
    <property type="term" value="P:oligosaccharide catabolic process"/>
    <property type="evidence" value="ECO:0007669"/>
    <property type="project" value="TreeGrafter"/>
</dbReference>
<dbReference type="Pfam" id="PF00128">
    <property type="entry name" value="Alpha-amylase"/>
    <property type="match status" value="1"/>
</dbReference>
<dbReference type="Proteomes" id="UP000483018">
    <property type="component" value="Unassembled WGS sequence"/>
</dbReference>
<reference evidence="2 3" key="1">
    <citation type="submission" date="2019-12" db="EMBL/GenBank/DDBJ databases">
        <title>Defluviitalea raffinosedens, isolated from a biogas fermenter, genome sequencing and characterization.</title>
        <authorList>
            <person name="Rettenmaier R."/>
            <person name="Schneider M."/>
            <person name="Neuhaus K."/>
            <person name="Liebl W."/>
            <person name="Zverlov V."/>
        </authorList>
    </citation>
    <scope>NUCLEOTIDE SEQUENCE [LARGE SCALE GENOMIC DNA]</scope>
    <source>
        <strain evidence="2 3">249c-K6</strain>
    </source>
</reference>
<dbReference type="SMART" id="SM00642">
    <property type="entry name" value="Aamy"/>
    <property type="match status" value="1"/>
</dbReference>
<proteinExistence type="predicted"/>
<feature type="domain" description="Glycosyl hydrolase family 13 catalytic" evidence="1">
    <location>
        <begin position="16"/>
        <end position="343"/>
    </location>
</feature>
<evidence type="ECO:0000313" key="2">
    <source>
        <dbReference type="EMBL" id="KAE9636248.1"/>
    </source>
</evidence>
<dbReference type="Gene3D" id="3.20.20.80">
    <property type="entry name" value="Glycosidases"/>
    <property type="match status" value="1"/>
</dbReference>
<dbReference type="Pfam" id="PF18612">
    <property type="entry name" value="Bac_A_amyl_C"/>
    <property type="match status" value="1"/>
</dbReference>
<dbReference type="EMBL" id="WSLF01000002">
    <property type="protein sequence ID" value="KAE9636248.1"/>
    <property type="molecule type" value="Genomic_DNA"/>
</dbReference>
<dbReference type="PANTHER" id="PTHR10357">
    <property type="entry name" value="ALPHA-AMYLASE FAMILY MEMBER"/>
    <property type="match status" value="1"/>
</dbReference>
<name>A0A7C8HGL8_9FIRM</name>
<dbReference type="PANTHER" id="PTHR10357:SF179">
    <property type="entry name" value="NEUTRAL AND BASIC AMINO ACID TRANSPORT PROTEIN RBAT"/>
    <property type="match status" value="1"/>
</dbReference>
<evidence type="ECO:0000313" key="3">
    <source>
        <dbReference type="Proteomes" id="UP000483018"/>
    </source>
</evidence>
<comment type="caution">
    <text evidence="2">The sequence shown here is derived from an EMBL/GenBank/DDBJ whole genome shotgun (WGS) entry which is preliminary data.</text>
</comment>
<dbReference type="InterPro" id="IPR017853">
    <property type="entry name" value="GH"/>
</dbReference>
<keyword evidence="3" id="KW-1185">Reference proteome</keyword>
<dbReference type="InterPro" id="IPR041331">
    <property type="entry name" value="Bac_A_amyl_C"/>
</dbReference>
<organism evidence="2 3">
    <name type="scientific">Defluviitalea raffinosedens</name>
    <dbReference type="NCBI Taxonomy" id="1450156"/>
    <lineage>
        <taxon>Bacteria</taxon>
        <taxon>Bacillati</taxon>
        <taxon>Bacillota</taxon>
        <taxon>Clostridia</taxon>
        <taxon>Lachnospirales</taxon>
        <taxon>Defluviitaleaceae</taxon>
        <taxon>Defluviitalea</taxon>
    </lineage>
</organism>
<sequence length="441" mass="51095">MAQNTSKALRNKVIYSVYVRNHGKTGKFNDVLEDLPRIKKLGVDIIWFMPIHPIGQVNKKGIGCPYSIQDYTKVNPEYGTMEEFKELIDAIHDMGIQVMIDVVYNHTSHDAVYVKEHPEYYFKRDGQFANKVADWSDIIDLDYRQPELWDAQINALKLWVKLGVDGFRCDVAPLVPMEFWKKAREEVTKINPNIIFLAETVHPSFIEYVRGKGYYAASDSETFEAFDICYDYDTYGDLLNYFRGKESLERVLEKKRQQEAIYPENYVKLRFLENHDNPRAAALIPDETMLRMWTAFMYFEKGAALIYAGQEAKDPHTPSLFAIDPVDWRGLDEDFVNYLIRLRNIKKDKIFAHGMYKIHPMPADQVIYASYFLEDELLLGIFNVGLKSGEIDLTVNDDISGLINQIPDGEYLNLVNDKVVTLKERRLILGKEPVILRIKAS</sequence>
<dbReference type="SUPFAM" id="SSF51445">
    <property type="entry name" value="(Trans)glycosidases"/>
    <property type="match status" value="1"/>
</dbReference>
<dbReference type="InterPro" id="IPR006047">
    <property type="entry name" value="GH13_cat_dom"/>
</dbReference>
<gene>
    <name evidence="2" type="ORF">GND95_03770</name>
</gene>
<dbReference type="GO" id="GO:0004556">
    <property type="term" value="F:alpha-amylase activity"/>
    <property type="evidence" value="ECO:0007669"/>
    <property type="project" value="TreeGrafter"/>
</dbReference>
<dbReference type="RefSeq" id="WP_158739500.1">
    <property type="nucleotide sequence ID" value="NZ_JAFBEP010000005.1"/>
</dbReference>
<evidence type="ECO:0000259" key="1">
    <source>
        <dbReference type="SMART" id="SM00642"/>
    </source>
</evidence>
<protein>
    <submittedName>
        <fullName evidence="2">Alpha-amylase</fullName>
    </submittedName>
</protein>
<dbReference type="AlphaFoldDB" id="A0A7C8HGL8"/>
<dbReference type="OrthoDB" id="9805159at2"/>
<accession>A0A7C8HGL8</accession>
<dbReference type="CDD" id="cd11313">
    <property type="entry name" value="AmyAc_arch_bac_AmyA"/>
    <property type="match status" value="1"/>
</dbReference>